<reference evidence="2 3" key="1">
    <citation type="submission" date="2020-11" db="EMBL/GenBank/DDBJ databases">
        <title>Kefir isolates.</title>
        <authorList>
            <person name="Marcisauskas S."/>
            <person name="Kim Y."/>
            <person name="Blasche S."/>
        </authorList>
    </citation>
    <scope>NUCLEOTIDE SEQUENCE [LARGE SCALE GENOMIC DNA]</scope>
    <source>
        <strain evidence="2 3">KR</strain>
    </source>
</reference>
<organism evidence="2 3">
    <name type="scientific">Rhodotorula mucilaginosa</name>
    <name type="common">Yeast</name>
    <name type="synonym">Rhodotorula rubra</name>
    <dbReference type="NCBI Taxonomy" id="5537"/>
    <lineage>
        <taxon>Eukaryota</taxon>
        <taxon>Fungi</taxon>
        <taxon>Dikarya</taxon>
        <taxon>Basidiomycota</taxon>
        <taxon>Pucciniomycotina</taxon>
        <taxon>Microbotryomycetes</taxon>
        <taxon>Sporidiobolales</taxon>
        <taxon>Sporidiobolaceae</taxon>
        <taxon>Rhodotorula</taxon>
    </lineage>
</organism>
<evidence type="ECO:0000313" key="3">
    <source>
        <dbReference type="Proteomes" id="UP000777482"/>
    </source>
</evidence>
<keyword evidence="1" id="KW-1133">Transmembrane helix</keyword>
<name>A0A9P7B803_RHOMI</name>
<protein>
    <submittedName>
        <fullName evidence="2">Uncharacterized protein</fullName>
    </submittedName>
</protein>
<dbReference type="EMBL" id="PUHQ01000022">
    <property type="protein sequence ID" value="KAG0663082.1"/>
    <property type="molecule type" value="Genomic_DNA"/>
</dbReference>
<keyword evidence="3" id="KW-1185">Reference proteome</keyword>
<evidence type="ECO:0000256" key="1">
    <source>
        <dbReference type="SAM" id="Phobius"/>
    </source>
</evidence>
<dbReference type="AlphaFoldDB" id="A0A9P7B803"/>
<keyword evidence="1" id="KW-0472">Membrane</keyword>
<dbReference type="OrthoDB" id="6730379at2759"/>
<keyword evidence="1" id="KW-0812">Transmembrane</keyword>
<gene>
    <name evidence="2" type="ORF">C6P46_002925</name>
</gene>
<evidence type="ECO:0000313" key="2">
    <source>
        <dbReference type="EMBL" id="KAG0663082.1"/>
    </source>
</evidence>
<sequence>MISSNIGGYTKRSVTSAMVFAAYCAGNMAGPQFIYADEKPRYQSGAYAMMGGYIAKLVAHAILWVVMYLSNKSRDAKLGPADTKLAAAAGMEDKTELVKHNPNFRYVL</sequence>
<feature type="transmembrane region" description="Helical" evidence="1">
    <location>
        <begin position="46"/>
        <end position="69"/>
    </location>
</feature>
<accession>A0A9P7B803</accession>
<comment type="caution">
    <text evidence="2">The sequence shown here is derived from an EMBL/GenBank/DDBJ whole genome shotgun (WGS) entry which is preliminary data.</text>
</comment>
<proteinExistence type="predicted"/>
<dbReference type="Proteomes" id="UP000777482">
    <property type="component" value="Unassembled WGS sequence"/>
</dbReference>